<comment type="caution">
    <text evidence="3">The sequence shown here is derived from an EMBL/GenBank/DDBJ whole genome shotgun (WGS) entry which is preliminary data.</text>
</comment>
<feature type="chain" id="PRO_5033064857" description="Conjugal transfer protein TrbC" evidence="2">
    <location>
        <begin position="37"/>
        <end position="113"/>
    </location>
</feature>
<proteinExistence type="predicted"/>
<accession>A0A853F2W9</accession>
<keyword evidence="1" id="KW-1133">Transmembrane helix</keyword>
<evidence type="ECO:0008006" key="5">
    <source>
        <dbReference type="Google" id="ProtNLM"/>
    </source>
</evidence>
<keyword evidence="2" id="KW-0732">Signal</keyword>
<name>A0A853F2W9_9GAMM</name>
<dbReference type="AlphaFoldDB" id="A0A853F2W9"/>
<evidence type="ECO:0000313" key="4">
    <source>
        <dbReference type="Proteomes" id="UP000568751"/>
    </source>
</evidence>
<protein>
    <recommendedName>
        <fullName evidence="5">Conjugal transfer protein TrbC</fullName>
    </recommendedName>
</protein>
<dbReference type="Proteomes" id="UP000568751">
    <property type="component" value="Unassembled WGS sequence"/>
</dbReference>
<organism evidence="3 4">
    <name type="scientific">Candidatus Thiodubiliella endoseptemdiera</name>
    <dbReference type="NCBI Taxonomy" id="2738886"/>
    <lineage>
        <taxon>Bacteria</taxon>
        <taxon>Pseudomonadati</taxon>
        <taxon>Pseudomonadota</taxon>
        <taxon>Gammaproteobacteria</taxon>
        <taxon>Candidatus Pseudothioglobaceae</taxon>
        <taxon>Candidatus Thiodubiliella</taxon>
    </lineage>
</organism>
<feature type="transmembrane region" description="Helical" evidence="1">
    <location>
        <begin position="60"/>
        <end position="79"/>
    </location>
</feature>
<sequence length="113" mass="11506">MKTKETISKSKSFLQRNQGTIAIGSVLMLASLDASAWTTPPTTALFYDAYDITVNKFLKGAPGFIAGGALVVSGIVTAAKANYNVGIPLAVAGGVLANADSVITSMGISIGLI</sequence>
<keyword evidence="1" id="KW-0812">Transmembrane</keyword>
<evidence type="ECO:0000256" key="2">
    <source>
        <dbReference type="SAM" id="SignalP"/>
    </source>
</evidence>
<evidence type="ECO:0000313" key="3">
    <source>
        <dbReference type="EMBL" id="NYT27886.1"/>
    </source>
</evidence>
<feature type="signal peptide" evidence="2">
    <location>
        <begin position="1"/>
        <end position="36"/>
    </location>
</feature>
<reference evidence="3 4" key="1">
    <citation type="submission" date="2020-05" db="EMBL/GenBank/DDBJ databases">
        <title>Horizontal transmission and recombination maintain forever young bacterial symbiont genomes.</title>
        <authorList>
            <person name="Russell S.L."/>
            <person name="Pepper-Tunick E."/>
            <person name="Svedberg J."/>
            <person name="Byrne A."/>
            <person name="Ruelas Castillo J."/>
            <person name="Vollmers C."/>
            <person name="Beinart R.A."/>
            <person name="Corbett-Detig R."/>
        </authorList>
    </citation>
    <scope>NUCLEOTIDE SEQUENCE [LARGE SCALE GENOMIC DNA]</scope>
    <source>
        <strain evidence="3">455</strain>
    </source>
</reference>
<evidence type="ECO:0000256" key="1">
    <source>
        <dbReference type="SAM" id="Phobius"/>
    </source>
</evidence>
<keyword evidence="1" id="KW-0472">Membrane</keyword>
<dbReference type="EMBL" id="JACCHT010000002">
    <property type="protein sequence ID" value="NYT27886.1"/>
    <property type="molecule type" value="Genomic_DNA"/>
</dbReference>
<gene>
    <name evidence="3" type="ORF">H0A76_08310</name>
</gene>